<evidence type="ECO:0000256" key="1">
    <source>
        <dbReference type="SAM" id="Phobius"/>
    </source>
</evidence>
<dbReference type="Proteomes" id="UP000234857">
    <property type="component" value="Unassembled WGS sequence"/>
</dbReference>
<accession>A0A2N5ZMU1</accession>
<dbReference type="PANTHER" id="PTHR35271:SF1">
    <property type="entry name" value="ABC TRANSPORTER, SUBSTRATE-BINDING LIPOPROTEIN"/>
    <property type="match status" value="1"/>
</dbReference>
<evidence type="ECO:0008006" key="4">
    <source>
        <dbReference type="Google" id="ProtNLM"/>
    </source>
</evidence>
<keyword evidence="1" id="KW-1133">Transmembrane helix</keyword>
<organism evidence="2 3">
    <name type="scientific">Muiribacterium halophilum</name>
    <dbReference type="NCBI Taxonomy" id="2053465"/>
    <lineage>
        <taxon>Bacteria</taxon>
        <taxon>Candidatus Muiribacteriota</taxon>
        <taxon>Candidatus Muiribacteriia</taxon>
        <taxon>Candidatus Muiribacteriales</taxon>
        <taxon>Candidatus Muiribacteriaceae</taxon>
        <taxon>Candidatus Muiribacterium</taxon>
    </lineage>
</organism>
<evidence type="ECO:0000313" key="2">
    <source>
        <dbReference type="EMBL" id="PLX19913.1"/>
    </source>
</evidence>
<feature type="transmembrane region" description="Helical" evidence="1">
    <location>
        <begin position="7"/>
        <end position="26"/>
    </location>
</feature>
<sequence>MKKNKKEIVYFLILFLVFSTSYYFFIYKKNNYISHSDKRPTFISRKKVLYVDSYDTIHPSNIIIRKGFSDNISKKDIELKTVFMDAKNKDKEQLFETARNIFEEYKRFRPDIVLLSDDAAVEFFANKYLRNKEIPVIFIGVNWDCSKYDLPCSNIKGQIEVELIDKLIEEAKKISKGSRISILTTDSNTDRRTIKFYEEKGFHFKEVKYVKTYSDWKKNFLYLSADSDILFTRSQANVKDWDDKDMSVFIKKNISIPTITVTEKLSPYCVLSLTKDNYRMGRYLAEKTHEILFKGKDIKDIKLSELDEFNIILNMELSKLLDITFDVDLIDISEIINE</sequence>
<dbReference type="InterPro" id="IPR007487">
    <property type="entry name" value="ABC_transpt-TYRBP-like"/>
</dbReference>
<dbReference type="Gene3D" id="3.40.50.2300">
    <property type="match status" value="2"/>
</dbReference>
<proteinExistence type="predicted"/>
<reference evidence="2 3" key="1">
    <citation type="submission" date="2017-11" db="EMBL/GenBank/DDBJ databases">
        <title>Genome-resolved metagenomics identifies genetic mobility, metabolic interactions, and unexpected diversity in perchlorate-reducing communities.</title>
        <authorList>
            <person name="Barnum T.P."/>
            <person name="Figueroa I.A."/>
            <person name="Carlstrom C.I."/>
            <person name="Lucas L.N."/>
            <person name="Engelbrektson A.L."/>
            <person name="Coates J.D."/>
        </authorList>
    </citation>
    <scope>NUCLEOTIDE SEQUENCE [LARGE SCALE GENOMIC DNA]</scope>
    <source>
        <strain evidence="2">BM706</strain>
    </source>
</reference>
<gene>
    <name evidence="2" type="ORF">C0601_00720</name>
</gene>
<comment type="caution">
    <text evidence="2">The sequence shown here is derived from an EMBL/GenBank/DDBJ whole genome shotgun (WGS) entry which is preliminary data.</text>
</comment>
<dbReference type="Pfam" id="PF04392">
    <property type="entry name" value="ABC_sub_bind"/>
    <property type="match status" value="1"/>
</dbReference>
<dbReference type="PANTHER" id="PTHR35271">
    <property type="entry name" value="ABC TRANSPORTER, SUBSTRATE-BINDING LIPOPROTEIN-RELATED"/>
    <property type="match status" value="1"/>
</dbReference>
<dbReference type="EMBL" id="PKTG01000015">
    <property type="protein sequence ID" value="PLX19913.1"/>
    <property type="molecule type" value="Genomic_DNA"/>
</dbReference>
<keyword evidence="1" id="KW-0472">Membrane</keyword>
<evidence type="ECO:0000313" key="3">
    <source>
        <dbReference type="Proteomes" id="UP000234857"/>
    </source>
</evidence>
<dbReference type="AlphaFoldDB" id="A0A2N5ZMU1"/>
<name>A0A2N5ZMU1_MUIH1</name>
<protein>
    <recommendedName>
        <fullName evidence="4">ABC transporter substrate-binding protein</fullName>
    </recommendedName>
</protein>
<keyword evidence="1" id="KW-0812">Transmembrane</keyword>